<dbReference type="EMBL" id="ACYG01000019">
    <property type="protein sequence ID" value="EEV17979.1"/>
    <property type="molecule type" value="Genomic_DNA"/>
</dbReference>
<evidence type="ECO:0000256" key="1">
    <source>
        <dbReference type="SAM" id="MobiDB-lite"/>
    </source>
</evidence>
<feature type="compositionally biased region" description="Polar residues" evidence="1">
    <location>
        <begin position="66"/>
        <end position="76"/>
    </location>
</feature>
<dbReference type="AlphaFoldDB" id="C8PFU1"/>
<evidence type="ECO:0000313" key="2">
    <source>
        <dbReference type="EMBL" id="EEV17979.1"/>
    </source>
</evidence>
<keyword evidence="3" id="KW-1185">Reference proteome</keyword>
<organism evidence="2 3">
    <name type="scientific">Campylobacter gracilis RM3268</name>
    <dbReference type="NCBI Taxonomy" id="553220"/>
    <lineage>
        <taxon>Bacteria</taxon>
        <taxon>Pseudomonadati</taxon>
        <taxon>Campylobacterota</taxon>
        <taxon>Epsilonproteobacteria</taxon>
        <taxon>Campylobacterales</taxon>
        <taxon>Campylobacteraceae</taxon>
        <taxon>Campylobacter</taxon>
    </lineage>
</organism>
<dbReference type="Proteomes" id="UP000005709">
    <property type="component" value="Unassembled WGS sequence"/>
</dbReference>
<gene>
    <name evidence="2" type="ORF">CAMGR0001_0733</name>
</gene>
<accession>C8PFU1</accession>
<proteinExistence type="predicted"/>
<comment type="caution">
    <text evidence="2">The sequence shown here is derived from an EMBL/GenBank/DDBJ whole genome shotgun (WGS) entry which is preliminary data.</text>
</comment>
<reference evidence="2 3" key="1">
    <citation type="submission" date="2009-07" db="EMBL/GenBank/DDBJ databases">
        <authorList>
            <person name="Madupu R."/>
            <person name="Sebastian Y."/>
            <person name="Durkin A.S."/>
            <person name="Torralba M."/>
            <person name="Methe B."/>
            <person name="Sutton G.G."/>
            <person name="Strausberg R.L."/>
            <person name="Nelson K.E."/>
        </authorList>
    </citation>
    <scope>NUCLEOTIDE SEQUENCE [LARGE SCALE GENOMIC DNA]</scope>
    <source>
        <strain evidence="2 3">RM3268</strain>
    </source>
</reference>
<sequence length="76" mass="8163">MKFGAASRLQNFISSKRYKISARANPAHKAPVCSGALTPTKSARAEVYSHGVRSHGIGPRHDPPASKSQSMRAAKF</sequence>
<feature type="region of interest" description="Disordered" evidence="1">
    <location>
        <begin position="48"/>
        <end position="76"/>
    </location>
</feature>
<protein>
    <submittedName>
        <fullName evidence="2">Uncharacterized protein</fullName>
    </submittedName>
</protein>
<evidence type="ECO:0000313" key="3">
    <source>
        <dbReference type="Proteomes" id="UP000005709"/>
    </source>
</evidence>
<name>C8PFU1_9BACT</name>